<name>A0A9P5TK32_GYMJU</name>
<sequence length="431" mass="46274">MSLVIIPSTVRQSAVKPMSVKVIESSKNSKPGLSPVPDFHIVEDSDGEVVSDNELPPTDDVDAEEIGESGDDVDMDEEESADDVGSDVNTSLDGFIVDDDATLDESEQERASEPEDLVALGQGDSLYPDPPVPDRLRGSKRCAPTTPPLSTRSSAKALPVAASSPIQRSPKKKARVITSPPATPTADKDLPVHMDASLMKMGAGSAKRIFKDSSLKSTAGSKAIKLLDALENETKDDIVTASEEPVSLDNSVLPTDRPSTRTQDQVKEDVNLFVEVSKQPKAAVGVKPKKRAAASTRAKVKKELKEDVSEEQKEDASEDKKSKEKKKFNLSSLSKKTDSAPTSTATKQESANSAQGRSDIPCLRVEALPASCGFAESLDKSELMKANGLYDNLPNLQRVTIIIPPKETRAYGLPTIDAVYESGVIRNFDVE</sequence>
<dbReference type="OrthoDB" id="3131251at2759"/>
<feature type="compositionally biased region" description="Polar residues" evidence="1">
    <location>
        <begin position="339"/>
        <end position="356"/>
    </location>
</feature>
<feature type="compositionally biased region" description="Acidic residues" evidence="1">
    <location>
        <begin position="96"/>
        <end position="107"/>
    </location>
</feature>
<gene>
    <name evidence="2" type="ORF">CPB84DRAFT_1850676</name>
</gene>
<dbReference type="EMBL" id="JADNYJ010000108">
    <property type="protein sequence ID" value="KAF8884441.1"/>
    <property type="molecule type" value="Genomic_DNA"/>
</dbReference>
<evidence type="ECO:0000313" key="3">
    <source>
        <dbReference type="Proteomes" id="UP000724874"/>
    </source>
</evidence>
<evidence type="ECO:0000256" key="1">
    <source>
        <dbReference type="SAM" id="MobiDB-lite"/>
    </source>
</evidence>
<keyword evidence="3" id="KW-1185">Reference proteome</keyword>
<feature type="compositionally biased region" description="Basic residues" evidence="1">
    <location>
        <begin position="287"/>
        <end position="300"/>
    </location>
</feature>
<feature type="compositionally biased region" description="Basic and acidic residues" evidence="1">
    <location>
        <begin position="301"/>
        <end position="322"/>
    </location>
</feature>
<evidence type="ECO:0000313" key="2">
    <source>
        <dbReference type="EMBL" id="KAF8884441.1"/>
    </source>
</evidence>
<reference evidence="2" key="1">
    <citation type="submission" date="2020-11" db="EMBL/GenBank/DDBJ databases">
        <authorList>
            <consortium name="DOE Joint Genome Institute"/>
            <person name="Ahrendt S."/>
            <person name="Riley R."/>
            <person name="Andreopoulos W."/>
            <person name="LaButti K."/>
            <person name="Pangilinan J."/>
            <person name="Ruiz-duenas F.J."/>
            <person name="Barrasa J.M."/>
            <person name="Sanchez-Garcia M."/>
            <person name="Camarero S."/>
            <person name="Miyauchi S."/>
            <person name="Serrano A."/>
            <person name="Linde D."/>
            <person name="Babiker R."/>
            <person name="Drula E."/>
            <person name="Ayuso-Fernandez I."/>
            <person name="Pacheco R."/>
            <person name="Padilla G."/>
            <person name="Ferreira P."/>
            <person name="Barriuso J."/>
            <person name="Kellner H."/>
            <person name="Castanera R."/>
            <person name="Alfaro M."/>
            <person name="Ramirez L."/>
            <person name="Pisabarro A.G."/>
            <person name="Kuo A."/>
            <person name="Tritt A."/>
            <person name="Lipzen A."/>
            <person name="He G."/>
            <person name="Yan M."/>
            <person name="Ng V."/>
            <person name="Cullen D."/>
            <person name="Martin F."/>
            <person name="Rosso M.-N."/>
            <person name="Henrissat B."/>
            <person name="Hibbett D."/>
            <person name="Martinez A.T."/>
            <person name="Grigoriev I.V."/>
        </authorList>
    </citation>
    <scope>NUCLEOTIDE SEQUENCE</scope>
    <source>
        <strain evidence="2">AH 44721</strain>
    </source>
</reference>
<feature type="region of interest" description="Disordered" evidence="1">
    <location>
        <begin position="238"/>
        <end position="357"/>
    </location>
</feature>
<comment type="caution">
    <text evidence="2">The sequence shown here is derived from an EMBL/GenBank/DDBJ whole genome shotgun (WGS) entry which is preliminary data.</text>
</comment>
<organism evidence="2 3">
    <name type="scientific">Gymnopilus junonius</name>
    <name type="common">Spectacular rustgill mushroom</name>
    <name type="synonym">Gymnopilus spectabilis subsp. junonius</name>
    <dbReference type="NCBI Taxonomy" id="109634"/>
    <lineage>
        <taxon>Eukaryota</taxon>
        <taxon>Fungi</taxon>
        <taxon>Dikarya</taxon>
        <taxon>Basidiomycota</taxon>
        <taxon>Agaricomycotina</taxon>
        <taxon>Agaricomycetes</taxon>
        <taxon>Agaricomycetidae</taxon>
        <taxon>Agaricales</taxon>
        <taxon>Agaricineae</taxon>
        <taxon>Hymenogastraceae</taxon>
        <taxon>Gymnopilus</taxon>
    </lineage>
</organism>
<accession>A0A9P5TK32</accession>
<proteinExistence type="predicted"/>
<feature type="region of interest" description="Disordered" evidence="1">
    <location>
        <begin position="24"/>
        <end position="191"/>
    </location>
</feature>
<feature type="compositionally biased region" description="Acidic residues" evidence="1">
    <location>
        <begin position="44"/>
        <end position="85"/>
    </location>
</feature>
<dbReference type="AlphaFoldDB" id="A0A9P5TK32"/>
<dbReference type="Proteomes" id="UP000724874">
    <property type="component" value="Unassembled WGS sequence"/>
</dbReference>
<protein>
    <submittedName>
        <fullName evidence="2">Uncharacterized protein</fullName>
    </submittedName>
</protein>